<accession>A0A0A1GWI8</accession>
<dbReference type="HOGENOM" id="CLU_087235_2_0_9"/>
<dbReference type="PROSITE" id="PS51186">
    <property type="entry name" value="GNAT"/>
    <property type="match status" value="1"/>
</dbReference>
<keyword evidence="2" id="KW-0808">Transferase</keyword>
<dbReference type="Proteomes" id="UP000031620">
    <property type="component" value="Chromosome"/>
</dbReference>
<dbReference type="Gene3D" id="3.40.630.30">
    <property type="match status" value="1"/>
</dbReference>
<dbReference type="GO" id="GO:0016747">
    <property type="term" value="F:acyltransferase activity, transferring groups other than amino-acyl groups"/>
    <property type="evidence" value="ECO:0007669"/>
    <property type="project" value="InterPro"/>
</dbReference>
<dbReference type="EMBL" id="AP014680">
    <property type="protein sequence ID" value="BAP86612.1"/>
    <property type="molecule type" value="Genomic_DNA"/>
</dbReference>
<feature type="domain" description="N-acetyltransferase" evidence="1">
    <location>
        <begin position="1"/>
        <end position="173"/>
    </location>
</feature>
<name>A0A0A1GWI8_9LACO</name>
<organism evidence="2 3">
    <name type="scientific">Paucilactobacillus hokkaidonensis JCM 18461</name>
    <dbReference type="NCBI Taxonomy" id="1291742"/>
    <lineage>
        <taxon>Bacteria</taxon>
        <taxon>Bacillati</taxon>
        <taxon>Bacillota</taxon>
        <taxon>Bacilli</taxon>
        <taxon>Lactobacillales</taxon>
        <taxon>Lactobacillaceae</taxon>
        <taxon>Paucilactobacillus</taxon>
    </lineage>
</organism>
<dbReference type="STRING" id="1291742.LOOC260_121060"/>
<dbReference type="InterPro" id="IPR000182">
    <property type="entry name" value="GNAT_dom"/>
</dbReference>
<dbReference type="InterPro" id="IPR016181">
    <property type="entry name" value="Acyl_CoA_acyltransferase"/>
</dbReference>
<reference evidence="2 3" key="1">
    <citation type="submission" date="2014-11" db="EMBL/GenBank/DDBJ databases">
        <title>Complete genome sequence and analysis of Lactobacillus hokkaidonensis LOOC260T.</title>
        <authorList>
            <person name="Tanizawa Y."/>
            <person name="Tohno M."/>
            <person name="Kaminuma E."/>
            <person name="Nakamura Y."/>
            <person name="Arita M."/>
        </authorList>
    </citation>
    <scope>NUCLEOTIDE SEQUENCE [LARGE SCALE GENOMIC DNA]</scope>
    <source>
        <strain evidence="2 3">LOOC260</strain>
    </source>
</reference>
<gene>
    <name evidence="2" type="ORF">LOOC260_121060</name>
</gene>
<evidence type="ECO:0000313" key="3">
    <source>
        <dbReference type="Proteomes" id="UP000031620"/>
    </source>
</evidence>
<protein>
    <submittedName>
        <fullName evidence="2">GCN5 family acetyltransferase</fullName>
    </submittedName>
</protein>
<dbReference type="InterPro" id="IPR052829">
    <property type="entry name" value="N-acetyltransferase_domain"/>
</dbReference>
<proteinExistence type="predicted"/>
<dbReference type="PANTHER" id="PTHR43259">
    <property type="entry name" value="SPT10P"/>
    <property type="match status" value="1"/>
</dbReference>
<dbReference type="AlphaFoldDB" id="A0A0A1GWI8"/>
<evidence type="ECO:0000259" key="1">
    <source>
        <dbReference type="PROSITE" id="PS51186"/>
    </source>
</evidence>
<sequence>MPLMSLIYDEMELTEFESVPDEDPQQMIRNAYQRRALLGYIATTIVAEVDDEVVGMAFAYPDTNETAVNRVYEKAAEKIPSIKDVDFFADPESFDDEFYLDSIAVDDSYRGFGIATKLIQSIANHAADLGYHTLGLNVDTLNPLAEKLYRRLGFENAGKIMIGDHHYRHLQVSTAQKVLA</sequence>
<dbReference type="CDD" id="cd04301">
    <property type="entry name" value="NAT_SF"/>
    <property type="match status" value="1"/>
</dbReference>
<dbReference type="Pfam" id="PF00583">
    <property type="entry name" value="Acetyltransf_1"/>
    <property type="match status" value="1"/>
</dbReference>
<dbReference type="KEGG" id="lho:LOOC260_121060"/>
<dbReference type="SUPFAM" id="SSF55729">
    <property type="entry name" value="Acyl-CoA N-acyltransferases (Nat)"/>
    <property type="match status" value="1"/>
</dbReference>
<dbReference type="PANTHER" id="PTHR43259:SF1">
    <property type="entry name" value="N-ACETYLTRANSFERASE DOMAIN-CONTAINING PROTEIN"/>
    <property type="match status" value="1"/>
</dbReference>
<evidence type="ECO:0000313" key="2">
    <source>
        <dbReference type="EMBL" id="BAP86612.1"/>
    </source>
</evidence>